<feature type="compositionally biased region" description="Basic and acidic residues" evidence="6">
    <location>
        <begin position="333"/>
        <end position="344"/>
    </location>
</feature>
<comment type="subcellular location">
    <subcellularLocation>
        <location evidence="1">Cell membrane</location>
        <topology evidence="1">Multi-pass membrane protein</topology>
    </subcellularLocation>
</comment>
<keyword evidence="5 7" id="KW-0472">Membrane</keyword>
<reference evidence="8" key="2">
    <citation type="submission" date="2020-09" db="EMBL/GenBank/DDBJ databases">
        <authorList>
            <person name="Sun Q."/>
            <person name="Ohkuma M."/>
        </authorList>
    </citation>
    <scope>NUCLEOTIDE SEQUENCE</scope>
    <source>
        <strain evidence="8">JCM 14371</strain>
    </source>
</reference>
<dbReference type="RefSeq" id="WP_188963596.1">
    <property type="nucleotide sequence ID" value="NZ_BMOE01000008.1"/>
</dbReference>
<keyword evidence="9" id="KW-1185">Reference proteome</keyword>
<comment type="caution">
    <text evidence="8">The sequence shown here is derived from an EMBL/GenBank/DDBJ whole genome shotgun (WGS) entry which is preliminary data.</text>
</comment>
<keyword evidence="3 7" id="KW-0812">Transmembrane</keyword>
<evidence type="ECO:0000313" key="9">
    <source>
        <dbReference type="Proteomes" id="UP000635726"/>
    </source>
</evidence>
<evidence type="ECO:0000256" key="4">
    <source>
        <dbReference type="ARBA" id="ARBA00022989"/>
    </source>
</evidence>
<dbReference type="Pfam" id="PF03631">
    <property type="entry name" value="Virul_fac_BrkB"/>
    <property type="match status" value="1"/>
</dbReference>
<evidence type="ECO:0000256" key="1">
    <source>
        <dbReference type="ARBA" id="ARBA00004651"/>
    </source>
</evidence>
<keyword evidence="2" id="KW-1003">Cell membrane</keyword>
<evidence type="ECO:0000313" key="8">
    <source>
        <dbReference type="EMBL" id="GGJ80029.1"/>
    </source>
</evidence>
<dbReference type="PANTHER" id="PTHR30213:SF1">
    <property type="entry name" value="INNER MEMBRANE PROTEIN YHJD"/>
    <property type="match status" value="1"/>
</dbReference>
<proteinExistence type="predicted"/>
<accession>A0A917PIL0</accession>
<feature type="transmembrane region" description="Helical" evidence="7">
    <location>
        <begin position="190"/>
        <end position="214"/>
    </location>
</feature>
<evidence type="ECO:0000256" key="2">
    <source>
        <dbReference type="ARBA" id="ARBA00022475"/>
    </source>
</evidence>
<dbReference type="EMBL" id="BMOE01000008">
    <property type="protein sequence ID" value="GGJ80029.1"/>
    <property type="molecule type" value="Genomic_DNA"/>
</dbReference>
<feature type="transmembrane region" description="Helical" evidence="7">
    <location>
        <begin position="37"/>
        <end position="60"/>
    </location>
</feature>
<sequence>MTVPAKPPLRPARVFALLRDASLAFSQDNAPRLAAALAYYAFSAIAPLLFLVTVVAGYFLGQAKVRAQLFNALNDSVGPQVSTFIQTLLPKLSGGNLTWASVIGGVTVFLTATSLFVQLQGSLNSLWGLVPPDDTPPTLLQNVWLIVKTRLIAFALVLLFGAFIIAFLVGNTVLSAVASRLGDTIGFGAFFVRIGTFLLSMLLFTPVFASLYKFLPSVKLPWREVWVGSAVTAALFTLGQVLIGLYFGRIAGNSPYGAAAALFLMLLWIYYSSMIVFFGAEITWVYSQQYGTRQGGADNTEKAAAVTEHSRQLDAGASGPEARARAGQARVAAKKDAPEPRSQQDTRPQGAVTPPARPQDALPSVSAALAHAAVAVLAVPSVIVLRAVRLVTRRR</sequence>
<evidence type="ECO:0000256" key="3">
    <source>
        <dbReference type="ARBA" id="ARBA00022692"/>
    </source>
</evidence>
<gene>
    <name evidence="8" type="ORF">GCM10008939_24900</name>
</gene>
<name>A0A917PIL0_9DEIO</name>
<evidence type="ECO:0000256" key="6">
    <source>
        <dbReference type="SAM" id="MobiDB-lite"/>
    </source>
</evidence>
<feature type="region of interest" description="Disordered" evidence="6">
    <location>
        <begin position="300"/>
        <end position="360"/>
    </location>
</feature>
<protein>
    <submittedName>
        <fullName evidence="8">Uncharacterized protein</fullName>
    </submittedName>
</protein>
<feature type="transmembrane region" description="Helical" evidence="7">
    <location>
        <begin position="97"/>
        <end position="117"/>
    </location>
</feature>
<dbReference type="Proteomes" id="UP000635726">
    <property type="component" value="Unassembled WGS sequence"/>
</dbReference>
<dbReference type="AlphaFoldDB" id="A0A917PIL0"/>
<feature type="transmembrane region" description="Helical" evidence="7">
    <location>
        <begin position="259"/>
        <end position="280"/>
    </location>
</feature>
<organism evidence="8 9">
    <name type="scientific">Deinococcus aquiradiocola</name>
    <dbReference type="NCBI Taxonomy" id="393059"/>
    <lineage>
        <taxon>Bacteria</taxon>
        <taxon>Thermotogati</taxon>
        <taxon>Deinococcota</taxon>
        <taxon>Deinococci</taxon>
        <taxon>Deinococcales</taxon>
        <taxon>Deinococcaceae</taxon>
        <taxon>Deinococcus</taxon>
    </lineage>
</organism>
<dbReference type="InterPro" id="IPR017039">
    <property type="entry name" value="Virul_fac_BrkB"/>
</dbReference>
<evidence type="ECO:0000256" key="5">
    <source>
        <dbReference type="ARBA" id="ARBA00023136"/>
    </source>
</evidence>
<dbReference type="PANTHER" id="PTHR30213">
    <property type="entry name" value="INNER MEMBRANE PROTEIN YHJD"/>
    <property type="match status" value="1"/>
</dbReference>
<evidence type="ECO:0000256" key="7">
    <source>
        <dbReference type="SAM" id="Phobius"/>
    </source>
</evidence>
<feature type="transmembrane region" description="Helical" evidence="7">
    <location>
        <begin position="151"/>
        <end position="178"/>
    </location>
</feature>
<feature type="transmembrane region" description="Helical" evidence="7">
    <location>
        <begin position="226"/>
        <end position="247"/>
    </location>
</feature>
<feature type="transmembrane region" description="Helical" evidence="7">
    <location>
        <begin position="368"/>
        <end position="388"/>
    </location>
</feature>
<reference evidence="8" key="1">
    <citation type="journal article" date="2014" name="Int. J. Syst. Evol. Microbiol.">
        <title>Complete genome sequence of Corynebacterium casei LMG S-19264T (=DSM 44701T), isolated from a smear-ripened cheese.</title>
        <authorList>
            <consortium name="US DOE Joint Genome Institute (JGI-PGF)"/>
            <person name="Walter F."/>
            <person name="Albersmeier A."/>
            <person name="Kalinowski J."/>
            <person name="Ruckert C."/>
        </authorList>
    </citation>
    <scope>NUCLEOTIDE SEQUENCE</scope>
    <source>
        <strain evidence="8">JCM 14371</strain>
    </source>
</reference>
<keyword evidence="4 7" id="KW-1133">Transmembrane helix</keyword>
<dbReference type="GO" id="GO:0005886">
    <property type="term" value="C:plasma membrane"/>
    <property type="evidence" value="ECO:0007669"/>
    <property type="project" value="UniProtKB-SubCell"/>
</dbReference>